<organism evidence="1 2">
    <name type="scientific">Streptosporangium longisporum</name>
    <dbReference type="NCBI Taxonomy" id="46187"/>
    <lineage>
        <taxon>Bacteria</taxon>
        <taxon>Bacillati</taxon>
        <taxon>Actinomycetota</taxon>
        <taxon>Actinomycetes</taxon>
        <taxon>Streptosporangiales</taxon>
        <taxon>Streptosporangiaceae</taxon>
        <taxon>Streptosporangium</taxon>
    </lineage>
</organism>
<dbReference type="RefSeq" id="WP_344907023.1">
    <property type="nucleotide sequence ID" value="NZ_BAAAWD010000029.1"/>
</dbReference>
<evidence type="ECO:0000313" key="2">
    <source>
        <dbReference type="Proteomes" id="UP001499930"/>
    </source>
</evidence>
<proteinExistence type="predicted"/>
<comment type="caution">
    <text evidence="1">The sequence shown here is derived from an EMBL/GenBank/DDBJ whole genome shotgun (WGS) entry which is preliminary data.</text>
</comment>
<gene>
    <name evidence="1" type="ORF">GCM10017559_79810</name>
</gene>
<evidence type="ECO:0000313" key="1">
    <source>
        <dbReference type="EMBL" id="GAA3039525.1"/>
    </source>
</evidence>
<protein>
    <submittedName>
        <fullName evidence="1">Uncharacterized protein</fullName>
    </submittedName>
</protein>
<dbReference type="EMBL" id="BAAAWD010000029">
    <property type="protein sequence ID" value="GAA3039525.1"/>
    <property type="molecule type" value="Genomic_DNA"/>
</dbReference>
<keyword evidence="2" id="KW-1185">Reference proteome</keyword>
<dbReference type="Proteomes" id="UP001499930">
    <property type="component" value="Unassembled WGS sequence"/>
</dbReference>
<name>A0ABP6LEU5_9ACTN</name>
<sequence>MLHLTAGISPIEAAFQAGYASCAQTASDLVELAGADPERWMAASRNILSETELAELAQAAAQILARRGGMAVAA</sequence>
<accession>A0ABP6LEU5</accession>
<reference evidence="2" key="1">
    <citation type="journal article" date="2019" name="Int. J. Syst. Evol. Microbiol.">
        <title>The Global Catalogue of Microorganisms (GCM) 10K type strain sequencing project: providing services to taxonomists for standard genome sequencing and annotation.</title>
        <authorList>
            <consortium name="The Broad Institute Genomics Platform"/>
            <consortium name="The Broad Institute Genome Sequencing Center for Infectious Disease"/>
            <person name="Wu L."/>
            <person name="Ma J."/>
        </authorList>
    </citation>
    <scope>NUCLEOTIDE SEQUENCE [LARGE SCALE GENOMIC DNA]</scope>
    <source>
        <strain evidence="2">JCM 3106</strain>
    </source>
</reference>